<gene>
    <name evidence="5" type="ORF">C6569_18325</name>
</gene>
<evidence type="ECO:0000259" key="4">
    <source>
        <dbReference type="PROSITE" id="PS50043"/>
    </source>
</evidence>
<dbReference type="InterPro" id="IPR016032">
    <property type="entry name" value="Sig_transdc_resp-reg_C-effctor"/>
</dbReference>
<evidence type="ECO:0000256" key="1">
    <source>
        <dbReference type="ARBA" id="ARBA00023015"/>
    </source>
</evidence>
<dbReference type="PRINTS" id="PR00038">
    <property type="entry name" value="HTHLUXR"/>
</dbReference>
<protein>
    <recommendedName>
        <fullName evidence="4">HTH luxR-type domain-containing protein</fullName>
    </recommendedName>
</protein>
<dbReference type="InterPro" id="IPR005143">
    <property type="entry name" value="TF_LuxR_autoind-bd_dom"/>
</dbReference>
<organism evidence="5 6">
    <name type="scientific">Phreatobacter cathodiphilus</name>
    <dbReference type="NCBI Taxonomy" id="1868589"/>
    <lineage>
        <taxon>Bacteria</taxon>
        <taxon>Pseudomonadati</taxon>
        <taxon>Pseudomonadota</taxon>
        <taxon>Alphaproteobacteria</taxon>
        <taxon>Hyphomicrobiales</taxon>
        <taxon>Phreatobacteraceae</taxon>
        <taxon>Phreatobacter</taxon>
    </lineage>
</organism>
<keyword evidence="1" id="KW-0805">Transcription regulation</keyword>
<dbReference type="Gene3D" id="3.30.450.80">
    <property type="entry name" value="Transcription factor LuxR-like, autoinducer-binding domain"/>
    <property type="match status" value="1"/>
</dbReference>
<dbReference type="Pfam" id="PF03472">
    <property type="entry name" value="Autoind_bind"/>
    <property type="match status" value="1"/>
</dbReference>
<dbReference type="SUPFAM" id="SSF75516">
    <property type="entry name" value="Pheromone-binding domain of LuxR-like quorum-sensing transcription factors"/>
    <property type="match status" value="1"/>
</dbReference>
<evidence type="ECO:0000313" key="5">
    <source>
        <dbReference type="EMBL" id="AVO46858.1"/>
    </source>
</evidence>
<dbReference type="InterPro" id="IPR036693">
    <property type="entry name" value="TF_LuxR_autoind-bd_dom_sf"/>
</dbReference>
<sequence>MAGGVLDVDRYAFDVIDRLEGRTEPDQVMTELVGVMRHFGFSSLIVTGVPLPHQNLEALVLVHHWPQGWWDRYNSRNYAQIDPAMRKVMSSVMPFVWSESRTPTISREQALILDEAGDFGLADGYCVPIHSGGGLDACVSFGADRVTLSRREQRSLHLISLYGYEAIRRARLPGDGGGSFGLTPQQIECIRWAAEGKSNWEIGQILAISENTVKNHLASALERTGCTSRAHLVARCLRRKIIP</sequence>
<dbReference type="Pfam" id="PF00196">
    <property type="entry name" value="GerE"/>
    <property type="match status" value="1"/>
</dbReference>
<dbReference type="Proteomes" id="UP000237889">
    <property type="component" value="Chromosome"/>
</dbReference>
<dbReference type="AlphaFoldDB" id="A0A2S0NFD5"/>
<dbReference type="CDD" id="cd06170">
    <property type="entry name" value="LuxR_C_like"/>
    <property type="match status" value="1"/>
</dbReference>
<accession>A0A2S0NFD5</accession>
<evidence type="ECO:0000313" key="6">
    <source>
        <dbReference type="Proteomes" id="UP000237889"/>
    </source>
</evidence>
<dbReference type="GO" id="GO:0006355">
    <property type="term" value="P:regulation of DNA-templated transcription"/>
    <property type="evidence" value="ECO:0007669"/>
    <property type="project" value="InterPro"/>
</dbReference>
<dbReference type="PROSITE" id="PS00622">
    <property type="entry name" value="HTH_LUXR_1"/>
    <property type="match status" value="1"/>
</dbReference>
<dbReference type="GO" id="GO:0003677">
    <property type="term" value="F:DNA binding"/>
    <property type="evidence" value="ECO:0007669"/>
    <property type="project" value="UniProtKB-KW"/>
</dbReference>
<feature type="domain" description="HTH luxR-type" evidence="4">
    <location>
        <begin position="175"/>
        <end position="240"/>
    </location>
</feature>
<reference evidence="5 6" key="1">
    <citation type="submission" date="2018-03" db="EMBL/GenBank/DDBJ databases">
        <title>Genome sequencing of Phreatobacter sp.</title>
        <authorList>
            <person name="Kim S.-J."/>
            <person name="Heo J."/>
            <person name="Kwon S.-W."/>
        </authorList>
    </citation>
    <scope>NUCLEOTIDE SEQUENCE [LARGE SCALE GENOMIC DNA]</scope>
    <source>
        <strain evidence="5 6">S-12</strain>
    </source>
</reference>
<dbReference type="PROSITE" id="PS50043">
    <property type="entry name" value="HTH_LUXR_2"/>
    <property type="match status" value="1"/>
</dbReference>
<keyword evidence="6" id="KW-1185">Reference proteome</keyword>
<dbReference type="RefSeq" id="WP_106750228.1">
    <property type="nucleotide sequence ID" value="NZ_CP027668.1"/>
</dbReference>
<dbReference type="KEGG" id="phr:C6569_18325"/>
<dbReference type="PANTHER" id="PTHR44688">
    <property type="entry name" value="DNA-BINDING TRANSCRIPTIONAL ACTIVATOR DEVR_DOSR"/>
    <property type="match status" value="1"/>
</dbReference>
<dbReference type="PANTHER" id="PTHR44688:SF16">
    <property type="entry name" value="DNA-BINDING TRANSCRIPTIONAL ACTIVATOR DEVR_DOSR"/>
    <property type="match status" value="1"/>
</dbReference>
<name>A0A2S0NFD5_9HYPH</name>
<dbReference type="EMBL" id="CP027668">
    <property type="protein sequence ID" value="AVO46858.1"/>
    <property type="molecule type" value="Genomic_DNA"/>
</dbReference>
<dbReference type="InterPro" id="IPR000792">
    <property type="entry name" value="Tscrpt_reg_LuxR_C"/>
</dbReference>
<dbReference type="InterPro" id="IPR036388">
    <property type="entry name" value="WH-like_DNA-bd_sf"/>
</dbReference>
<evidence type="ECO:0000256" key="3">
    <source>
        <dbReference type="ARBA" id="ARBA00023163"/>
    </source>
</evidence>
<proteinExistence type="predicted"/>
<dbReference type="OrthoDB" id="3679796at2"/>
<dbReference type="Gene3D" id="1.10.10.10">
    <property type="entry name" value="Winged helix-like DNA-binding domain superfamily/Winged helix DNA-binding domain"/>
    <property type="match status" value="1"/>
</dbReference>
<keyword evidence="2" id="KW-0238">DNA-binding</keyword>
<dbReference type="SUPFAM" id="SSF46894">
    <property type="entry name" value="C-terminal effector domain of the bipartite response regulators"/>
    <property type="match status" value="1"/>
</dbReference>
<keyword evidence="3" id="KW-0804">Transcription</keyword>
<dbReference type="SMART" id="SM00421">
    <property type="entry name" value="HTH_LUXR"/>
    <property type="match status" value="1"/>
</dbReference>
<evidence type="ECO:0000256" key="2">
    <source>
        <dbReference type="ARBA" id="ARBA00023125"/>
    </source>
</evidence>